<evidence type="ECO:0000256" key="2">
    <source>
        <dbReference type="ARBA" id="ARBA00010663"/>
    </source>
</evidence>
<feature type="transmembrane region" description="Helical" evidence="12">
    <location>
        <begin position="248"/>
        <end position="271"/>
    </location>
</feature>
<dbReference type="AlphaFoldDB" id="A0AAJ7CF69"/>
<dbReference type="KEGG" id="ccin:107274589"/>
<dbReference type="CDD" id="cd15384">
    <property type="entry name" value="7tmA_GnRHR_invertebrate"/>
    <property type="match status" value="1"/>
</dbReference>
<reference evidence="15 16" key="1">
    <citation type="submission" date="2025-04" db="UniProtKB">
        <authorList>
            <consortium name="RefSeq"/>
        </authorList>
    </citation>
    <scope>IDENTIFICATION</scope>
</reference>
<proteinExistence type="inferred from homology"/>
<dbReference type="PANTHER" id="PTHR24230:SF163">
    <property type="entry name" value="CORAZONIN RECEPTOR, ISOFORM B"/>
    <property type="match status" value="1"/>
</dbReference>
<keyword evidence="14" id="KW-1185">Reference proteome</keyword>
<evidence type="ECO:0000256" key="8">
    <source>
        <dbReference type="ARBA" id="ARBA00023170"/>
    </source>
</evidence>
<feature type="transmembrane region" description="Helical" evidence="12">
    <location>
        <begin position="195"/>
        <end position="217"/>
    </location>
</feature>
<dbReference type="RefSeq" id="XP_015609341.1">
    <property type="nucleotide sequence ID" value="XM_015753855.2"/>
</dbReference>
<name>A0AAJ7CF69_CEPCN</name>
<keyword evidence="3" id="KW-1003">Cell membrane</keyword>
<evidence type="ECO:0000256" key="7">
    <source>
        <dbReference type="ARBA" id="ARBA00023136"/>
    </source>
</evidence>
<comment type="similarity">
    <text evidence="2 10">Belongs to the G-protein coupled receptor 1 family.</text>
</comment>
<keyword evidence="4 10" id="KW-0812">Transmembrane</keyword>
<evidence type="ECO:0000259" key="13">
    <source>
        <dbReference type="PROSITE" id="PS50262"/>
    </source>
</evidence>
<evidence type="ECO:0000256" key="11">
    <source>
        <dbReference type="SAM" id="MobiDB-lite"/>
    </source>
</evidence>
<evidence type="ECO:0000256" key="9">
    <source>
        <dbReference type="ARBA" id="ARBA00023224"/>
    </source>
</evidence>
<keyword evidence="6 10" id="KW-0297">G-protein coupled receptor</keyword>
<dbReference type="Gene3D" id="1.20.1070.10">
    <property type="entry name" value="Rhodopsin 7-helix transmembrane proteins"/>
    <property type="match status" value="1"/>
</dbReference>
<dbReference type="CTD" id="39409"/>
<feature type="transmembrane region" description="Helical" evidence="12">
    <location>
        <begin position="79"/>
        <end position="99"/>
    </location>
</feature>
<feature type="transmembrane region" description="Helical" evidence="12">
    <location>
        <begin position="111"/>
        <end position="139"/>
    </location>
</feature>
<dbReference type="GeneID" id="107274589"/>
<gene>
    <name evidence="15 16 17" type="primary">LOC107274589</name>
</gene>
<feature type="region of interest" description="Disordered" evidence="11">
    <location>
        <begin position="403"/>
        <end position="424"/>
    </location>
</feature>
<dbReference type="Proteomes" id="UP000694920">
    <property type="component" value="Unplaced"/>
</dbReference>
<evidence type="ECO:0000256" key="12">
    <source>
        <dbReference type="SAM" id="Phobius"/>
    </source>
</evidence>
<keyword evidence="9 10" id="KW-0807">Transducer</keyword>
<keyword evidence="7 12" id="KW-0472">Membrane</keyword>
<dbReference type="RefSeq" id="XP_024947603.1">
    <property type="nucleotide sequence ID" value="XM_025091835.1"/>
</dbReference>
<feature type="compositionally biased region" description="Polar residues" evidence="11">
    <location>
        <begin position="403"/>
        <end position="423"/>
    </location>
</feature>
<dbReference type="RefSeq" id="XP_024947602.1">
    <property type="nucleotide sequence ID" value="XM_025091834.1"/>
</dbReference>
<evidence type="ECO:0000256" key="6">
    <source>
        <dbReference type="ARBA" id="ARBA00023040"/>
    </source>
</evidence>
<evidence type="ECO:0000313" key="14">
    <source>
        <dbReference type="Proteomes" id="UP000694920"/>
    </source>
</evidence>
<feature type="transmembrane region" description="Helical" evidence="12">
    <location>
        <begin position="307"/>
        <end position="334"/>
    </location>
</feature>
<evidence type="ECO:0000313" key="15">
    <source>
        <dbReference type="RefSeq" id="XP_015609341.1"/>
    </source>
</evidence>
<evidence type="ECO:0000256" key="5">
    <source>
        <dbReference type="ARBA" id="ARBA00022989"/>
    </source>
</evidence>
<dbReference type="Pfam" id="PF00001">
    <property type="entry name" value="7tm_1"/>
    <property type="match status" value="1"/>
</dbReference>
<evidence type="ECO:0000256" key="1">
    <source>
        <dbReference type="ARBA" id="ARBA00004651"/>
    </source>
</evidence>
<dbReference type="PANTHER" id="PTHR24230">
    <property type="entry name" value="G-PROTEIN COUPLED RECEPTOR"/>
    <property type="match status" value="1"/>
</dbReference>
<dbReference type="GO" id="GO:0035237">
    <property type="term" value="F:corazonin receptor activity"/>
    <property type="evidence" value="ECO:0007669"/>
    <property type="project" value="TreeGrafter"/>
</dbReference>
<evidence type="ECO:0000256" key="10">
    <source>
        <dbReference type="RuleBase" id="RU000688"/>
    </source>
</evidence>
<dbReference type="PROSITE" id="PS50262">
    <property type="entry name" value="G_PROTEIN_RECEP_F1_2"/>
    <property type="match status" value="1"/>
</dbReference>
<organism evidence="14 15">
    <name type="scientific">Cephus cinctus</name>
    <name type="common">Wheat stem sawfly</name>
    <dbReference type="NCBI Taxonomy" id="211228"/>
    <lineage>
        <taxon>Eukaryota</taxon>
        <taxon>Metazoa</taxon>
        <taxon>Ecdysozoa</taxon>
        <taxon>Arthropoda</taxon>
        <taxon>Hexapoda</taxon>
        <taxon>Insecta</taxon>
        <taxon>Pterygota</taxon>
        <taxon>Neoptera</taxon>
        <taxon>Endopterygota</taxon>
        <taxon>Hymenoptera</taxon>
        <taxon>Cephoidea</taxon>
        <taxon>Cephidae</taxon>
        <taxon>Cephus</taxon>
    </lineage>
</organism>
<protein>
    <submittedName>
        <fullName evidence="15 16">Gonadotropin-releasing hormone receptor</fullName>
    </submittedName>
</protein>
<feature type="transmembrane region" description="Helical" evidence="12">
    <location>
        <begin position="159"/>
        <end position="183"/>
    </location>
</feature>
<comment type="subcellular location">
    <subcellularLocation>
        <location evidence="1">Cell membrane</location>
        <topology evidence="1">Multi-pass membrane protein</topology>
    </subcellularLocation>
</comment>
<dbReference type="FunFam" id="1.20.1070.10:FF:000319">
    <property type="entry name" value="Drm corazonin receptor"/>
    <property type="match status" value="1"/>
</dbReference>
<dbReference type="SUPFAM" id="SSF81321">
    <property type="entry name" value="Family A G protein-coupled receptor-like"/>
    <property type="match status" value="1"/>
</dbReference>
<feature type="transmembrane region" description="Helical" evidence="12">
    <location>
        <begin position="346"/>
        <end position="369"/>
    </location>
</feature>
<dbReference type="PROSITE" id="PS00237">
    <property type="entry name" value="G_PROTEIN_RECEP_F1_1"/>
    <property type="match status" value="1"/>
</dbReference>
<evidence type="ECO:0000313" key="16">
    <source>
        <dbReference type="RefSeq" id="XP_024947602.1"/>
    </source>
</evidence>
<evidence type="ECO:0000256" key="4">
    <source>
        <dbReference type="ARBA" id="ARBA00022692"/>
    </source>
</evidence>
<sequence length="473" mass="54305">MSRPQERLNFEAMKLIPSHLMNGDQNPNKSLEMLPDCDSPLNEGQWENLTDSGVLNSFLNLSCLEHAPQLTRSSYIKSMILAAMASLSLIANAATIYSIRRNRRKRQSCSAIYTLILHLSIADLLVTIFCIGGEALWSYSVAWLWGNVACKLFKFLQVWSLYLSTFILVLIGVDRFVAVRYPMKSLNTAQRCNRLVLFMWILSFVLSIPQVVIFHVARGPFVEEFYQCVTHGFYTEAWQEQLYTTLSLVFMFLLPLAILIATYVSTVVTIARSERVFRAELASSNLNHVSGDVNRRRLMHRAKTKSLRISVVIVAAFVLWWTPYYTMMIIFMFLNPDKHLSNDMQSGIFFFGMSNSLVNPLIYGAFHLWPQRRRQGSHYRDGSTIQHRSTTTHASFMLATRGGSTRLSRQQTRNSNLNLNRGSHQPDETVLVHLMEEPRNNNEKSNNRQARLILRYNENGNGDVENKLFIDHT</sequence>
<dbReference type="InterPro" id="IPR000276">
    <property type="entry name" value="GPCR_Rhodpsn"/>
</dbReference>
<dbReference type="PRINTS" id="PR00237">
    <property type="entry name" value="GPCRRHODOPSN"/>
</dbReference>
<evidence type="ECO:0000313" key="17">
    <source>
        <dbReference type="RefSeq" id="XP_024947603.1"/>
    </source>
</evidence>
<keyword evidence="8 10" id="KW-0675">Receptor</keyword>
<evidence type="ECO:0000256" key="3">
    <source>
        <dbReference type="ARBA" id="ARBA00022475"/>
    </source>
</evidence>
<keyword evidence="5 12" id="KW-1133">Transmembrane helix</keyword>
<accession>A0AAJ7CF69</accession>
<dbReference type="GO" id="GO:0005886">
    <property type="term" value="C:plasma membrane"/>
    <property type="evidence" value="ECO:0007669"/>
    <property type="project" value="UniProtKB-SubCell"/>
</dbReference>
<feature type="domain" description="G-protein coupled receptors family 1 profile" evidence="13">
    <location>
        <begin position="91"/>
        <end position="363"/>
    </location>
</feature>
<dbReference type="InterPro" id="IPR017452">
    <property type="entry name" value="GPCR_Rhodpsn_7TM"/>
</dbReference>